<keyword evidence="5" id="KW-1003">Cell membrane</keyword>
<dbReference type="Proteomes" id="UP000274097">
    <property type="component" value="Unassembled WGS sequence"/>
</dbReference>
<dbReference type="SUPFAM" id="SSF81342">
    <property type="entry name" value="Transmembrane di-heme cytochromes"/>
    <property type="match status" value="1"/>
</dbReference>
<protein>
    <submittedName>
        <fullName evidence="17">Formate dehydrogenase subunit gamma</fullName>
    </submittedName>
</protein>
<keyword evidence="8" id="KW-0479">Metal-binding</keyword>
<keyword evidence="4" id="KW-0813">Transport</keyword>
<feature type="transmembrane region" description="Helical" evidence="14">
    <location>
        <begin position="343"/>
        <end position="365"/>
    </location>
</feature>
<dbReference type="EMBL" id="RFLX01000001">
    <property type="protein sequence ID" value="RMI27216.1"/>
    <property type="molecule type" value="Genomic_DNA"/>
</dbReference>
<evidence type="ECO:0000256" key="7">
    <source>
        <dbReference type="ARBA" id="ARBA00022692"/>
    </source>
</evidence>
<keyword evidence="11" id="KW-0408">Iron</keyword>
<sequence length="421" mass="44960">MRRAALTLALALPLLTGIAQAQQQQAPQSPETQQAVPQSAQPAQQQSQENGAGPPAGAPEVQNATPESQSAGQNQQRQVPQTTDTSAPTGTPAAPQPEAAPTPVAPVTAPPPEGTRGPTAEERELEAALKGERIQGRISIPNQSAGVLVQPEGRDWRVFHNRTLPWVAGTAVVGTVVLLALFFLIRGRVRVREGFSGRTMLRFTFFERAVHWMTASSFIVLALSGLNLTFGRDVLRPVIGPEAFTTLSHWGKTAHNFLAFPFTLGILLLFIMWVGGNLPTRGDVTWLMQGGGMIGHTNPKADRFNAGQKGIFWITVLGGAAVAVSGYLLVFPFTVLDVNGQQWAHMVHGIISAVMMAAILAHIYIGTLGMEGAFSAMGSGQVDYNWAREHHELWVDQELAKAHDTVRPGSGGPAPRPAGAD</sequence>
<feature type="signal peptide" evidence="15">
    <location>
        <begin position="1"/>
        <end position="21"/>
    </location>
</feature>
<evidence type="ECO:0000259" key="16">
    <source>
        <dbReference type="Pfam" id="PF01292"/>
    </source>
</evidence>
<dbReference type="Gene3D" id="1.20.950.20">
    <property type="entry name" value="Transmembrane di-heme cytochromes, Chain C"/>
    <property type="match status" value="1"/>
</dbReference>
<evidence type="ECO:0000256" key="2">
    <source>
        <dbReference type="ARBA" id="ARBA00004651"/>
    </source>
</evidence>
<comment type="cofactor">
    <cofactor evidence="1">
        <name>heme</name>
        <dbReference type="ChEBI" id="CHEBI:30413"/>
    </cofactor>
</comment>
<organism evidence="17 18">
    <name type="scientific">Teichococcus wenyumeiae</name>
    <dbReference type="NCBI Taxonomy" id="2478470"/>
    <lineage>
        <taxon>Bacteria</taxon>
        <taxon>Pseudomonadati</taxon>
        <taxon>Pseudomonadota</taxon>
        <taxon>Alphaproteobacteria</taxon>
        <taxon>Acetobacterales</taxon>
        <taxon>Roseomonadaceae</taxon>
        <taxon>Roseomonas</taxon>
    </lineage>
</organism>
<keyword evidence="6" id="KW-0349">Heme</keyword>
<feature type="chain" id="PRO_5045463445" evidence="15">
    <location>
        <begin position="22"/>
        <end position="421"/>
    </location>
</feature>
<dbReference type="NCBIfam" id="TIGR01583">
    <property type="entry name" value="formate-DH-gamm"/>
    <property type="match status" value="1"/>
</dbReference>
<feature type="compositionally biased region" description="Low complexity" evidence="13">
    <location>
        <begin position="80"/>
        <end position="93"/>
    </location>
</feature>
<dbReference type="Pfam" id="PF01292">
    <property type="entry name" value="Ni_hydr_CYTB"/>
    <property type="match status" value="1"/>
</dbReference>
<keyword evidence="10 14" id="KW-1133">Transmembrane helix</keyword>
<evidence type="ECO:0000256" key="6">
    <source>
        <dbReference type="ARBA" id="ARBA00022617"/>
    </source>
</evidence>
<dbReference type="PANTHER" id="PTHR30074">
    <property type="entry name" value="FORMATE DEHYDROGENASE, NITRATE-INDUCIBLE, CYTOCHROME B556 FDN SUBUNIT"/>
    <property type="match status" value="1"/>
</dbReference>
<feature type="transmembrane region" description="Helical" evidence="14">
    <location>
        <begin position="257"/>
        <end position="278"/>
    </location>
</feature>
<evidence type="ECO:0000256" key="5">
    <source>
        <dbReference type="ARBA" id="ARBA00022475"/>
    </source>
</evidence>
<feature type="transmembrane region" description="Helical" evidence="14">
    <location>
        <begin position="164"/>
        <end position="185"/>
    </location>
</feature>
<feature type="compositionally biased region" description="Pro residues" evidence="13">
    <location>
        <begin position="94"/>
        <end position="113"/>
    </location>
</feature>
<dbReference type="InterPro" id="IPR006471">
    <property type="entry name" value="Formate_DH_gsu"/>
</dbReference>
<evidence type="ECO:0000256" key="10">
    <source>
        <dbReference type="ARBA" id="ARBA00022989"/>
    </source>
</evidence>
<evidence type="ECO:0000313" key="17">
    <source>
        <dbReference type="EMBL" id="RMI27216.1"/>
    </source>
</evidence>
<reference evidence="17 18" key="1">
    <citation type="submission" date="2018-10" db="EMBL/GenBank/DDBJ databases">
        <title>Roseomonas sp. nov., isolated from feces of Tibetan antelopes in the Qinghai-Tibet plateau, China.</title>
        <authorList>
            <person name="Tian Z."/>
        </authorList>
    </citation>
    <scope>NUCLEOTIDE SEQUENCE [LARGE SCALE GENOMIC DNA]</scope>
    <source>
        <strain evidence="17 18">Z23</strain>
    </source>
</reference>
<evidence type="ECO:0000256" key="1">
    <source>
        <dbReference type="ARBA" id="ARBA00001971"/>
    </source>
</evidence>
<feature type="compositionally biased region" description="Low complexity" evidence="13">
    <location>
        <begin position="20"/>
        <end position="48"/>
    </location>
</feature>
<evidence type="ECO:0000256" key="12">
    <source>
        <dbReference type="ARBA" id="ARBA00023136"/>
    </source>
</evidence>
<evidence type="ECO:0000256" key="3">
    <source>
        <dbReference type="ARBA" id="ARBA00010747"/>
    </source>
</evidence>
<feature type="domain" description="Cytochrome b561 bacterial/Ni-hydrogenase" evidence="16">
    <location>
        <begin position="202"/>
        <end position="380"/>
    </location>
</feature>
<dbReference type="InterPro" id="IPR016174">
    <property type="entry name" value="Di-haem_cyt_TM"/>
</dbReference>
<keyword evidence="15" id="KW-0732">Signal</keyword>
<evidence type="ECO:0000256" key="15">
    <source>
        <dbReference type="SAM" id="SignalP"/>
    </source>
</evidence>
<dbReference type="InterPro" id="IPR011577">
    <property type="entry name" value="Cyt_b561_bac/Ni-Hgenase"/>
</dbReference>
<feature type="region of interest" description="Disordered" evidence="13">
    <location>
        <begin position="20"/>
        <end position="119"/>
    </location>
</feature>
<evidence type="ECO:0000313" key="18">
    <source>
        <dbReference type="Proteomes" id="UP000274097"/>
    </source>
</evidence>
<dbReference type="RefSeq" id="WP_122139849.1">
    <property type="nucleotide sequence ID" value="NZ_RFLX01000001.1"/>
</dbReference>
<keyword evidence="12 14" id="KW-0472">Membrane</keyword>
<comment type="caution">
    <text evidence="17">The sequence shown here is derived from an EMBL/GenBank/DDBJ whole genome shotgun (WGS) entry which is preliminary data.</text>
</comment>
<evidence type="ECO:0000256" key="4">
    <source>
        <dbReference type="ARBA" id="ARBA00022448"/>
    </source>
</evidence>
<evidence type="ECO:0000256" key="14">
    <source>
        <dbReference type="SAM" id="Phobius"/>
    </source>
</evidence>
<comment type="similarity">
    <text evidence="3">Belongs to the formate dehydrogenase gamma subunit family.</text>
</comment>
<dbReference type="InterPro" id="IPR051817">
    <property type="entry name" value="FDH_cytochrome_b556_subunit"/>
</dbReference>
<keyword evidence="7 14" id="KW-0812">Transmembrane</keyword>
<evidence type="ECO:0000256" key="11">
    <source>
        <dbReference type="ARBA" id="ARBA00023004"/>
    </source>
</evidence>
<name>A0ABX9VQF0_9PROT</name>
<accession>A0ABX9VQF0</accession>
<gene>
    <name evidence="17" type="ORF">EBE87_02275</name>
</gene>
<comment type="subcellular location">
    <subcellularLocation>
        <location evidence="2">Cell membrane</location>
        <topology evidence="2">Multi-pass membrane protein</topology>
    </subcellularLocation>
</comment>
<evidence type="ECO:0000256" key="8">
    <source>
        <dbReference type="ARBA" id="ARBA00022723"/>
    </source>
</evidence>
<keyword evidence="18" id="KW-1185">Reference proteome</keyword>
<feature type="transmembrane region" description="Helical" evidence="14">
    <location>
        <begin position="205"/>
        <end position="226"/>
    </location>
</feature>
<keyword evidence="9" id="KW-0249">Electron transport</keyword>
<feature type="compositionally biased region" description="Polar residues" evidence="13">
    <location>
        <begin position="62"/>
        <end position="79"/>
    </location>
</feature>
<proteinExistence type="inferred from homology"/>
<feature type="transmembrane region" description="Helical" evidence="14">
    <location>
        <begin position="310"/>
        <end position="331"/>
    </location>
</feature>
<evidence type="ECO:0000256" key="13">
    <source>
        <dbReference type="SAM" id="MobiDB-lite"/>
    </source>
</evidence>
<dbReference type="PANTHER" id="PTHR30074:SF6">
    <property type="entry name" value="FORMATE DEHYDROGENASE GAMMA SUBUNIT"/>
    <property type="match status" value="1"/>
</dbReference>
<evidence type="ECO:0000256" key="9">
    <source>
        <dbReference type="ARBA" id="ARBA00022982"/>
    </source>
</evidence>